<evidence type="ECO:0000313" key="5">
    <source>
        <dbReference type="Proteomes" id="UP000030106"/>
    </source>
</evidence>
<evidence type="ECO:0000259" key="3">
    <source>
        <dbReference type="SMART" id="SM00458"/>
    </source>
</evidence>
<dbReference type="PANTHER" id="PTHR43841">
    <property type="entry name" value="3-HYDROXYACYL-THIOESTER DEHYDRATASE HTDX-RELATED"/>
    <property type="match status" value="1"/>
</dbReference>
<gene>
    <name evidence="4" type="ORF">BBAD15_g9991</name>
</gene>
<dbReference type="PROSITE" id="PS50231">
    <property type="entry name" value="RICIN_B_LECTIN"/>
    <property type="match status" value="2"/>
</dbReference>
<feature type="region of interest" description="Disordered" evidence="1">
    <location>
        <begin position="193"/>
        <end position="250"/>
    </location>
</feature>
<evidence type="ECO:0000256" key="2">
    <source>
        <dbReference type="SAM" id="SignalP"/>
    </source>
</evidence>
<feature type="compositionally biased region" description="Low complexity" evidence="1">
    <location>
        <begin position="306"/>
        <end position="328"/>
    </location>
</feature>
<dbReference type="Proteomes" id="UP000030106">
    <property type="component" value="Unassembled WGS sequence"/>
</dbReference>
<dbReference type="SUPFAM" id="SSF50370">
    <property type="entry name" value="Ricin B-like lectins"/>
    <property type="match status" value="2"/>
</dbReference>
<dbReference type="HOGENOM" id="CLU_301102_0_0_1"/>
<feature type="region of interest" description="Disordered" evidence="1">
    <location>
        <begin position="268"/>
        <end position="370"/>
    </location>
</feature>
<evidence type="ECO:0000313" key="4">
    <source>
        <dbReference type="EMBL" id="KGQ04763.1"/>
    </source>
</evidence>
<evidence type="ECO:0000256" key="1">
    <source>
        <dbReference type="SAM" id="MobiDB-lite"/>
    </source>
</evidence>
<feature type="compositionally biased region" description="Polar residues" evidence="1">
    <location>
        <begin position="230"/>
        <end position="244"/>
    </location>
</feature>
<feature type="region of interest" description="Disordered" evidence="1">
    <location>
        <begin position="831"/>
        <end position="855"/>
    </location>
</feature>
<dbReference type="InterPro" id="IPR000772">
    <property type="entry name" value="Ricin_B_lectin"/>
</dbReference>
<dbReference type="SMART" id="SM00458">
    <property type="entry name" value="RICIN"/>
    <property type="match status" value="1"/>
</dbReference>
<name>A0A0A2VB69_BEABA</name>
<dbReference type="InterPro" id="IPR029069">
    <property type="entry name" value="HotDog_dom_sf"/>
</dbReference>
<dbReference type="STRING" id="1245745.A0A0A2VB69"/>
<dbReference type="PANTHER" id="PTHR43841:SF3">
    <property type="entry name" value="(3R)-HYDROXYACYL-ACP DEHYDRATASE SUBUNIT HADB"/>
    <property type="match status" value="1"/>
</dbReference>
<sequence length="993" mass="103844">MLHASAIYTNLFVAVLAAGNPLLPRAVDKLNNVAFKEAQQRDDAATRALANVQIKTADDRCLFVDVLSGDSRANLTPLQIADCSSVSAGQGFDVVTKGKHNDKQNQALVVSTLTQACLSFDPRRPSDSQVHMFSCGGRADGGGEVSDSQLFAFNGTEGTIALTPQNSPGQCLVAAVDKVVIAVCDDKDDNQKFTFGGDAGKSSDGNITQSRQPTPSSTVVGETLSADVDLSSTAKPSKSLNISTPLPLRPPAPCSFAISTTTSIVTVTTSPTQTPAPGKKGGKISDIADCNGGSKKNRTSTDTKGSKNNGIGTNTGGSNNVSGSNSTVDCNGNKDNDAASNSRNATATTTRLPNGQHTANPTTQVPVSGAGGSLNQFDTTADRALESINLRAPDGRCLSLDPTAGDFRQNLIPVGLATCSEDSGQKFDVVTRGKHNDGKDGKALLVSVLTNGCLSFDSRRQQGDTVTMFSCGGRADGGKFCISFTTTYYALVVIPWLTPPRVEGETATSQLFPFDASKNTTMVLQPSSDGGKFCLVAGKDKLGSASCDNQNDQVFELVQVLQSTAAKLAAASAALSPPASSPPQLTKPIAATHTTLASSASNTMATPVAVGAFATVGVPLLTAGLILVPRLGLFKATGAPHAVLPKPVSRLDGRDVLVIIFLILVKLLQRVFGLAPPLAPSADSLGFDLPALSVTSTLDIDDDDLLRFDAATSPRTNKSVLSAASSSKNDSLSAPAPENNRSLLIAGLINPLMSILLANRNLPIHPFGAVNTRNTFTFLDPEACRYPTQVLDQTRGITVSASLGGPSRPSDEAGHRQVGAVLARLPRDTKPLYRDLSPTAAVDGDGEQEPGQEPAWMSADGEIVELGMRAPKKWAALCRDYNPIHMSSILARAFGFPGKIAHGNHALARAVELIARDPSRVMTPGLNTADKAVLLLSRSGGGKETPSALEVHFKRPMVLPSRLGLEVADVKGGFALRVVKNEKEHLTAKWTKL</sequence>
<dbReference type="Gene3D" id="3.10.129.10">
    <property type="entry name" value="Hotdog Thioesterase"/>
    <property type="match status" value="1"/>
</dbReference>
<feature type="compositionally biased region" description="Low complexity" evidence="1">
    <location>
        <begin position="338"/>
        <end position="351"/>
    </location>
</feature>
<dbReference type="InterPro" id="IPR002539">
    <property type="entry name" value="MaoC-like_dom"/>
</dbReference>
<feature type="domain" description="Ricin B lectin" evidence="3">
    <location>
        <begin position="51"/>
        <end position="196"/>
    </location>
</feature>
<feature type="compositionally biased region" description="Polar residues" evidence="1">
    <location>
        <begin position="352"/>
        <end position="366"/>
    </location>
</feature>
<feature type="compositionally biased region" description="Polar residues" evidence="1">
    <location>
        <begin position="203"/>
        <end position="220"/>
    </location>
</feature>
<feature type="signal peptide" evidence="2">
    <location>
        <begin position="1"/>
        <end position="17"/>
    </location>
</feature>
<dbReference type="OrthoDB" id="5383818at2759"/>
<feature type="chain" id="PRO_5002006240" description="Ricin B lectin domain-containing protein" evidence="2">
    <location>
        <begin position="18"/>
        <end position="993"/>
    </location>
</feature>
<keyword evidence="2" id="KW-0732">Signal</keyword>
<proteinExistence type="predicted"/>
<reference evidence="4 5" key="1">
    <citation type="submission" date="2012-10" db="EMBL/GenBank/DDBJ databases">
        <title>Genome sequencing and analysis of entomopathogenic fungi Beauveria bassiana D1-5.</title>
        <authorList>
            <person name="Li Q."/>
            <person name="Wang L."/>
            <person name="Zhang Z."/>
            <person name="Wang Q."/>
            <person name="Ren J."/>
            <person name="Wang M."/>
            <person name="Xu W."/>
            <person name="Wang J."/>
            <person name="Lu Y."/>
            <person name="Du Q."/>
            <person name="Sun Z."/>
        </authorList>
    </citation>
    <scope>NUCLEOTIDE SEQUENCE [LARGE SCALE GENOMIC DNA]</scope>
    <source>
        <strain evidence="4 5">D1-5</strain>
    </source>
</reference>
<dbReference type="Pfam" id="PF01575">
    <property type="entry name" value="MaoC_dehydratas"/>
    <property type="match status" value="1"/>
</dbReference>
<dbReference type="InterPro" id="IPR035992">
    <property type="entry name" value="Ricin_B-like_lectins"/>
</dbReference>
<accession>A0A0A2VB69</accession>
<dbReference type="AlphaFoldDB" id="A0A0A2VB69"/>
<dbReference type="Gene3D" id="2.80.10.50">
    <property type="match status" value="1"/>
</dbReference>
<dbReference type="CDD" id="cd00161">
    <property type="entry name" value="beta-trefoil_Ricin-like"/>
    <property type="match status" value="1"/>
</dbReference>
<organism evidence="4 5">
    <name type="scientific">Beauveria bassiana D1-5</name>
    <dbReference type="NCBI Taxonomy" id="1245745"/>
    <lineage>
        <taxon>Eukaryota</taxon>
        <taxon>Fungi</taxon>
        <taxon>Dikarya</taxon>
        <taxon>Ascomycota</taxon>
        <taxon>Pezizomycotina</taxon>
        <taxon>Sordariomycetes</taxon>
        <taxon>Hypocreomycetidae</taxon>
        <taxon>Hypocreales</taxon>
        <taxon>Cordycipitaceae</taxon>
        <taxon>Beauveria</taxon>
    </lineage>
</organism>
<dbReference type="SUPFAM" id="SSF54637">
    <property type="entry name" value="Thioesterase/thiol ester dehydrase-isomerase"/>
    <property type="match status" value="1"/>
</dbReference>
<comment type="caution">
    <text evidence="4">The sequence shown here is derived from an EMBL/GenBank/DDBJ whole genome shotgun (WGS) entry which is preliminary data.</text>
</comment>
<dbReference type="EMBL" id="ANFO01001015">
    <property type="protein sequence ID" value="KGQ04763.1"/>
    <property type="molecule type" value="Genomic_DNA"/>
</dbReference>
<protein>
    <recommendedName>
        <fullName evidence="3">Ricin B lectin domain-containing protein</fullName>
    </recommendedName>
</protein>